<gene>
    <name evidence="1" type="ORF">DPX39_090034000</name>
</gene>
<dbReference type="EMBL" id="QSBY01000009">
    <property type="protein sequence ID" value="RHW70687.1"/>
    <property type="molecule type" value="Genomic_DNA"/>
</dbReference>
<comment type="caution">
    <text evidence="1">The sequence shown here is derived from an EMBL/GenBank/DDBJ whole genome shotgun (WGS) entry which is preliminary data.</text>
</comment>
<reference evidence="1" key="1">
    <citation type="submission" date="2018-09" db="EMBL/GenBank/DDBJ databases">
        <title>whole genome sequence of T. equiperdum IVM-t1 strain.</title>
        <authorList>
            <person name="Suganuma K."/>
        </authorList>
    </citation>
    <scope>NUCLEOTIDE SEQUENCE [LARGE SCALE GENOMIC DNA]</scope>
    <source>
        <strain evidence="1">IVM-t1</strain>
    </source>
</reference>
<dbReference type="Proteomes" id="UP000266743">
    <property type="component" value="Chromosome 9"/>
</dbReference>
<name>A0A3L6L618_9TRYP</name>
<sequence length="31" mass="3251">MQHPPSRGGALNSMFLVTINSLPSPKVSVKG</sequence>
<organism evidence="1">
    <name type="scientific">Trypanosoma brucei equiperdum</name>
    <dbReference type="NCBI Taxonomy" id="630700"/>
    <lineage>
        <taxon>Eukaryota</taxon>
        <taxon>Discoba</taxon>
        <taxon>Euglenozoa</taxon>
        <taxon>Kinetoplastea</taxon>
        <taxon>Metakinetoplastina</taxon>
        <taxon>Trypanosomatida</taxon>
        <taxon>Trypanosomatidae</taxon>
        <taxon>Trypanosoma</taxon>
    </lineage>
</organism>
<protein>
    <submittedName>
        <fullName evidence="1">Uncharacterized protein</fullName>
    </submittedName>
</protein>
<evidence type="ECO:0000313" key="1">
    <source>
        <dbReference type="EMBL" id="RHW70687.1"/>
    </source>
</evidence>
<dbReference type="AlphaFoldDB" id="A0A3L6L618"/>
<proteinExistence type="predicted"/>
<accession>A0A3L6L618</accession>